<dbReference type="EMBL" id="JACAZF010000009">
    <property type="protein sequence ID" value="KAF7295591.1"/>
    <property type="molecule type" value="Genomic_DNA"/>
</dbReference>
<dbReference type="GeneID" id="59350076"/>
<accession>A0A8H6VXK2</accession>
<dbReference type="Proteomes" id="UP000636479">
    <property type="component" value="Unassembled WGS sequence"/>
</dbReference>
<feature type="compositionally biased region" description="Polar residues" evidence="1">
    <location>
        <begin position="574"/>
        <end position="584"/>
    </location>
</feature>
<dbReference type="AlphaFoldDB" id="A0A8H6VXK2"/>
<name>A0A8H6VXK2_9AGAR</name>
<reference evidence="2" key="1">
    <citation type="submission" date="2020-05" db="EMBL/GenBank/DDBJ databases">
        <title>Mycena genomes resolve the evolution of fungal bioluminescence.</title>
        <authorList>
            <person name="Tsai I.J."/>
        </authorList>
    </citation>
    <scope>NUCLEOTIDE SEQUENCE</scope>
    <source>
        <strain evidence="2">171206Taipei</strain>
    </source>
</reference>
<protein>
    <submittedName>
        <fullName evidence="2">Uncharacterized protein</fullName>
    </submittedName>
</protein>
<feature type="region of interest" description="Disordered" evidence="1">
    <location>
        <begin position="565"/>
        <end position="584"/>
    </location>
</feature>
<organism evidence="2 3">
    <name type="scientific">Mycena indigotica</name>
    <dbReference type="NCBI Taxonomy" id="2126181"/>
    <lineage>
        <taxon>Eukaryota</taxon>
        <taxon>Fungi</taxon>
        <taxon>Dikarya</taxon>
        <taxon>Basidiomycota</taxon>
        <taxon>Agaricomycotina</taxon>
        <taxon>Agaricomycetes</taxon>
        <taxon>Agaricomycetidae</taxon>
        <taxon>Agaricales</taxon>
        <taxon>Marasmiineae</taxon>
        <taxon>Mycenaceae</taxon>
        <taxon>Mycena</taxon>
    </lineage>
</organism>
<proteinExistence type="predicted"/>
<evidence type="ECO:0000313" key="2">
    <source>
        <dbReference type="EMBL" id="KAF7295591.1"/>
    </source>
</evidence>
<dbReference type="OrthoDB" id="2505887at2759"/>
<gene>
    <name evidence="2" type="ORF">MIND_01099100</name>
</gene>
<feature type="compositionally biased region" description="Polar residues" evidence="1">
    <location>
        <begin position="32"/>
        <end position="49"/>
    </location>
</feature>
<dbReference type="RefSeq" id="XP_037216954.1">
    <property type="nucleotide sequence ID" value="XM_037367560.1"/>
</dbReference>
<comment type="caution">
    <text evidence="2">The sequence shown here is derived from an EMBL/GenBank/DDBJ whole genome shotgun (WGS) entry which is preliminary data.</text>
</comment>
<feature type="compositionally biased region" description="Low complexity" evidence="1">
    <location>
        <begin position="463"/>
        <end position="473"/>
    </location>
</feature>
<feature type="region of interest" description="Disordered" evidence="1">
    <location>
        <begin position="192"/>
        <end position="217"/>
    </location>
</feature>
<feature type="region of interest" description="Disordered" evidence="1">
    <location>
        <begin position="1"/>
        <end position="49"/>
    </location>
</feature>
<evidence type="ECO:0000256" key="1">
    <source>
        <dbReference type="SAM" id="MobiDB-lite"/>
    </source>
</evidence>
<keyword evidence="3" id="KW-1185">Reference proteome</keyword>
<sequence length="658" mass="72461">MSTSRRVQNKHRPILGKSLSAPVPRTARSKRPISTQTQNSDDPSDFTSLSDSAQSLRRVTSPFDASEGCVFILLSLDGNVVPLDEGGEKIWWPAQRVPSSSGQYKIYGQFGVASPEAVIMLVGNTQVVTATKPNGEIRFPHPQYVNAGGARKRQKLDKTVLEEAWMKAVAYLIRDMDDSLPSPEFITSVRHIPKLPDPTGQPAKQKQTKGISISDDELSELSETEDEPWIPPPPDWTLTIPGELILGKERKLDRQFWYAKVLEYVPPPAPDKKPLYKVLWIDSQEGLIERDWFFACEEDGFGTCTVGKFESQIVEDVADEEDSNDEDLLEQLLRDISPEPDPGPLPDGLTFSDLDIRDQFVHTKPVLRAILQDKYPPAKTAHDMFIAGGKKREAVVKQAGEHGMMNPKDVTLLRRFLEEWVLRGLVRRRGDDENEEQSEALRTPALTRSPSPPATVAGDVDQPLSPASIPPSSSMVSVDVYLPSIVPPSSLDEDDNHITSAARGNSFASESSGTVAFPPLSFQLKTEQIDIEPPSSPPKPTISSTCFRDGSIDMELELSHVRTKLEGGDDISSPPLSTQLSATASSKSPRQIGCAAYEALSPFEKYDYCLNVLLPELLIQIYAWRAGKRPALELLDEATESEVHEFGAGEKGEAGLGV</sequence>
<evidence type="ECO:0000313" key="3">
    <source>
        <dbReference type="Proteomes" id="UP000636479"/>
    </source>
</evidence>
<feature type="region of interest" description="Disordered" evidence="1">
    <location>
        <begin position="430"/>
        <end position="473"/>
    </location>
</feature>